<accession>A0ACD1GV59</accession>
<name>A0ACD1GV59_9EURO</name>
<protein>
    <submittedName>
        <fullName evidence="1">Uncharacterized protein</fullName>
    </submittedName>
</protein>
<keyword evidence="2" id="KW-1185">Reference proteome</keyword>
<dbReference type="EMBL" id="KZ824997">
    <property type="protein sequence ID" value="RAH65340.1"/>
    <property type="molecule type" value="Genomic_DNA"/>
</dbReference>
<organism evidence="1 2">
    <name type="scientific">Aspergillus aculeatinus CBS 121060</name>
    <dbReference type="NCBI Taxonomy" id="1448322"/>
    <lineage>
        <taxon>Eukaryota</taxon>
        <taxon>Fungi</taxon>
        <taxon>Dikarya</taxon>
        <taxon>Ascomycota</taxon>
        <taxon>Pezizomycotina</taxon>
        <taxon>Eurotiomycetes</taxon>
        <taxon>Eurotiomycetidae</taxon>
        <taxon>Eurotiales</taxon>
        <taxon>Aspergillaceae</taxon>
        <taxon>Aspergillus</taxon>
        <taxon>Aspergillus subgen. Circumdati</taxon>
    </lineage>
</organism>
<dbReference type="Proteomes" id="UP000249661">
    <property type="component" value="Unassembled WGS sequence"/>
</dbReference>
<gene>
    <name evidence="1" type="ORF">BO66DRAFT_462453</name>
</gene>
<evidence type="ECO:0000313" key="1">
    <source>
        <dbReference type="EMBL" id="RAH65340.1"/>
    </source>
</evidence>
<evidence type="ECO:0000313" key="2">
    <source>
        <dbReference type="Proteomes" id="UP000249661"/>
    </source>
</evidence>
<proteinExistence type="predicted"/>
<reference evidence="1" key="1">
    <citation type="submission" date="2018-02" db="EMBL/GenBank/DDBJ databases">
        <title>The genomes of Aspergillus section Nigri reveals drivers in fungal speciation.</title>
        <authorList>
            <consortium name="DOE Joint Genome Institute"/>
            <person name="Vesth T.C."/>
            <person name="Nybo J."/>
            <person name="Theobald S."/>
            <person name="Brandl J."/>
            <person name="Frisvad J.C."/>
            <person name="Nielsen K.F."/>
            <person name="Lyhne E.K."/>
            <person name="Kogle M.E."/>
            <person name="Kuo A."/>
            <person name="Riley R."/>
            <person name="Clum A."/>
            <person name="Nolan M."/>
            <person name="Lipzen A."/>
            <person name="Salamov A."/>
            <person name="Henrissat B."/>
            <person name="Wiebenga A."/>
            <person name="De vries R.P."/>
            <person name="Grigoriev I.V."/>
            <person name="Mortensen U.H."/>
            <person name="Andersen M.R."/>
            <person name="Baker S.E."/>
        </authorList>
    </citation>
    <scope>NUCLEOTIDE SEQUENCE</scope>
    <source>
        <strain evidence="1">CBS 121060</strain>
    </source>
</reference>
<sequence>MSATTELFMRTSNLLTVQTIIGLALFFQDPPDSQPLFIFTAAAIRFAQSIGLHMSNSFGLSDLQVEEQQRVIWLAFLMDANVRTRMGHPAAQIIHNFDTPLSASRPLGIIEYQGERVPLFSILAQCPLIQRRAYDLLFTKEALEKPVSERAHAARAYLEEINCLKDSIDHSLRPQRRFSPEQHHPFLPQIMRLHFACLPYLRWADCAGLSQLVSHLMEYLMRLSQSTNPRGEIFRQRTSSPRGTLLVTPRTGKRYLNEILQVRMPASLLYSPICPTVNSKLW</sequence>